<evidence type="ECO:0000256" key="1">
    <source>
        <dbReference type="PROSITE-ProRule" id="PRU00169"/>
    </source>
</evidence>
<proteinExistence type="predicted"/>
<feature type="domain" description="Response regulatory" evidence="2">
    <location>
        <begin position="18"/>
        <end position="128"/>
    </location>
</feature>
<evidence type="ECO:0000259" key="2">
    <source>
        <dbReference type="PROSITE" id="PS50110"/>
    </source>
</evidence>
<gene>
    <name evidence="3" type="ORF">WG901_08760</name>
</gene>
<keyword evidence="4" id="KW-1185">Reference proteome</keyword>
<comment type="caution">
    <text evidence="3">The sequence shown here is derived from an EMBL/GenBank/DDBJ whole genome shotgun (WGS) entry which is preliminary data.</text>
</comment>
<dbReference type="SUPFAM" id="SSF52172">
    <property type="entry name" value="CheY-like"/>
    <property type="match status" value="1"/>
</dbReference>
<dbReference type="PROSITE" id="PS50110">
    <property type="entry name" value="RESPONSE_REGULATORY"/>
    <property type="match status" value="1"/>
</dbReference>
<sequence>MKLNAKSDPSASQSVSASILVVEDDLLNGFLIEETLHLAGHRVLGPAKTVPRALALLESCQVDAAILDLQIQDQTSLLVARRLDDLGIPWAFTTGHSSAEIPAQFEHIPVLKKPFSINNLLELTSDALGRRRGFS</sequence>
<name>A0ABU8RUP9_9SPHN</name>
<protein>
    <submittedName>
        <fullName evidence="3">Response regulator</fullName>
    </submittedName>
</protein>
<keyword evidence="1" id="KW-0597">Phosphoprotein</keyword>
<organism evidence="3 4">
    <name type="scientific">Novosphingobium anseongense</name>
    <dbReference type="NCBI Taxonomy" id="3133436"/>
    <lineage>
        <taxon>Bacteria</taxon>
        <taxon>Pseudomonadati</taxon>
        <taxon>Pseudomonadota</taxon>
        <taxon>Alphaproteobacteria</taxon>
        <taxon>Sphingomonadales</taxon>
        <taxon>Sphingomonadaceae</taxon>
        <taxon>Novosphingobium</taxon>
    </lineage>
</organism>
<evidence type="ECO:0000313" key="4">
    <source>
        <dbReference type="Proteomes" id="UP001361239"/>
    </source>
</evidence>
<dbReference type="SMART" id="SM00448">
    <property type="entry name" value="REC"/>
    <property type="match status" value="1"/>
</dbReference>
<dbReference type="InterPro" id="IPR011006">
    <property type="entry name" value="CheY-like_superfamily"/>
</dbReference>
<dbReference type="RefSeq" id="WP_339586684.1">
    <property type="nucleotide sequence ID" value="NZ_JBBHJZ010000002.1"/>
</dbReference>
<accession>A0ABU8RUP9</accession>
<dbReference type="Gene3D" id="3.40.50.2300">
    <property type="match status" value="1"/>
</dbReference>
<evidence type="ECO:0000313" key="3">
    <source>
        <dbReference type="EMBL" id="MEJ5976722.1"/>
    </source>
</evidence>
<dbReference type="EMBL" id="JBBHJZ010000002">
    <property type="protein sequence ID" value="MEJ5976722.1"/>
    <property type="molecule type" value="Genomic_DNA"/>
</dbReference>
<dbReference type="Proteomes" id="UP001361239">
    <property type="component" value="Unassembled WGS sequence"/>
</dbReference>
<dbReference type="InterPro" id="IPR001789">
    <property type="entry name" value="Sig_transdc_resp-reg_receiver"/>
</dbReference>
<dbReference type="Pfam" id="PF00072">
    <property type="entry name" value="Response_reg"/>
    <property type="match status" value="1"/>
</dbReference>
<reference evidence="3 4" key="1">
    <citation type="submission" date="2024-03" db="EMBL/GenBank/DDBJ databases">
        <authorList>
            <person name="Jo J.-H."/>
        </authorList>
    </citation>
    <scope>NUCLEOTIDE SEQUENCE [LARGE SCALE GENOMIC DNA]</scope>
    <source>
        <strain evidence="3 4">PS1R-30</strain>
    </source>
</reference>
<feature type="modified residue" description="4-aspartylphosphate" evidence="1">
    <location>
        <position position="68"/>
    </location>
</feature>